<dbReference type="EMBL" id="PISE01000004">
    <property type="protein sequence ID" value="PKG25362.1"/>
    <property type="molecule type" value="Genomic_DNA"/>
</dbReference>
<gene>
    <name evidence="1" type="ORF">CWS01_02465</name>
</gene>
<name>A0A2N0Z769_9BACI</name>
<keyword evidence="2" id="KW-1185">Reference proteome</keyword>
<organism evidence="1 2">
    <name type="scientific">Niallia nealsonii</name>
    <dbReference type="NCBI Taxonomy" id="115979"/>
    <lineage>
        <taxon>Bacteria</taxon>
        <taxon>Bacillati</taxon>
        <taxon>Bacillota</taxon>
        <taxon>Bacilli</taxon>
        <taxon>Bacillales</taxon>
        <taxon>Bacillaceae</taxon>
        <taxon>Niallia</taxon>
    </lineage>
</organism>
<dbReference type="Pfam" id="PF22116">
    <property type="entry name" value="DUF6944"/>
    <property type="match status" value="1"/>
</dbReference>
<dbReference type="Proteomes" id="UP000233375">
    <property type="component" value="Unassembled WGS sequence"/>
</dbReference>
<sequence>MNSHTKEILGSVLSVIGTIEAAIGSTPFKKINKDVSFDLRLTGNALQASGSALSADGQGSISLEKLGDEIQAVGNSTVIGGLLLDLGDKKDQRLIITGNWLQALGSLVGLADEFEDSTESGRAYNIIGNLLQGIGNSMQAVGGVEQLKQTIPKKPTFVSVGVVGSWIQATGSVISLMGQIKEEIEEIELGINE</sequence>
<accession>A0A2N0Z769</accession>
<comment type="caution">
    <text evidence="1">The sequence shown here is derived from an EMBL/GenBank/DDBJ whole genome shotgun (WGS) entry which is preliminary data.</text>
</comment>
<dbReference type="RefSeq" id="WP_101175467.1">
    <property type="nucleotide sequence ID" value="NZ_PISE01000004.1"/>
</dbReference>
<evidence type="ECO:0000313" key="2">
    <source>
        <dbReference type="Proteomes" id="UP000233375"/>
    </source>
</evidence>
<dbReference type="AlphaFoldDB" id="A0A2N0Z769"/>
<dbReference type="InterPro" id="IPR054224">
    <property type="entry name" value="DUF6944"/>
</dbReference>
<dbReference type="OrthoDB" id="2927316at2"/>
<proteinExistence type="predicted"/>
<reference evidence="1 2" key="1">
    <citation type="journal article" date="2003" name="Int. J. Syst. Evol. Microbiol.">
        <title>Bacillus nealsonii sp. nov., isolated from a spacecraft-assembly facility, whose spores are gamma-radiation resistant.</title>
        <authorList>
            <person name="Venkateswaran K."/>
            <person name="Kempf M."/>
            <person name="Chen F."/>
            <person name="Satomi M."/>
            <person name="Nicholson W."/>
            <person name="Kern R."/>
        </authorList>
    </citation>
    <scope>NUCLEOTIDE SEQUENCE [LARGE SCALE GENOMIC DNA]</scope>
    <source>
        <strain evidence="1 2">FO-92</strain>
    </source>
</reference>
<protein>
    <submittedName>
        <fullName evidence="1">Uncharacterized protein</fullName>
    </submittedName>
</protein>
<evidence type="ECO:0000313" key="1">
    <source>
        <dbReference type="EMBL" id="PKG25362.1"/>
    </source>
</evidence>